<evidence type="ECO:0008006" key="3">
    <source>
        <dbReference type="Google" id="ProtNLM"/>
    </source>
</evidence>
<feature type="non-terminal residue" evidence="2">
    <location>
        <position position="1"/>
    </location>
</feature>
<reference evidence="2" key="1">
    <citation type="submission" date="2015-09" db="EMBL/GenBank/DDBJ databases">
        <title>De novo assembly of Pectinophora gossypiella (Pink Bollworm) gut transcriptome.</title>
        <authorList>
            <person name="Tassone E.E."/>
        </authorList>
    </citation>
    <scope>NUCLEOTIDE SEQUENCE</scope>
</reference>
<feature type="non-terminal residue" evidence="2">
    <location>
        <position position="320"/>
    </location>
</feature>
<feature type="compositionally biased region" description="Basic residues" evidence="1">
    <location>
        <begin position="82"/>
        <end position="95"/>
    </location>
</feature>
<gene>
    <name evidence="2" type="ORF">g.2493</name>
</gene>
<feature type="region of interest" description="Disordered" evidence="1">
    <location>
        <begin position="1"/>
        <end position="117"/>
    </location>
</feature>
<dbReference type="EMBL" id="GDQN01007666">
    <property type="protein sequence ID" value="JAT83388.1"/>
    <property type="molecule type" value="Transcribed_RNA"/>
</dbReference>
<feature type="compositionally biased region" description="Basic and acidic residues" evidence="1">
    <location>
        <begin position="53"/>
        <end position="72"/>
    </location>
</feature>
<dbReference type="SUPFAM" id="SSF57903">
    <property type="entry name" value="FYVE/PHD zinc finger"/>
    <property type="match status" value="1"/>
</dbReference>
<dbReference type="CDD" id="cd15506">
    <property type="entry name" value="PHD1_KMT2A_like"/>
    <property type="match status" value="1"/>
</dbReference>
<dbReference type="AlphaFoldDB" id="A0A1E1W8S0"/>
<dbReference type="InterPro" id="IPR011011">
    <property type="entry name" value="Znf_FYVE_PHD"/>
</dbReference>
<dbReference type="OrthoDB" id="308383at2759"/>
<proteinExistence type="predicted"/>
<protein>
    <recommendedName>
        <fullName evidence="3">PHD-type domain-containing protein</fullName>
    </recommendedName>
</protein>
<accession>A0A1E1W8S0</accession>
<name>A0A1E1W8S0_PECGO</name>
<evidence type="ECO:0000313" key="2">
    <source>
        <dbReference type="EMBL" id="JAT83388.1"/>
    </source>
</evidence>
<feature type="compositionally biased region" description="Polar residues" evidence="1">
    <location>
        <begin position="7"/>
        <end position="39"/>
    </location>
</feature>
<feature type="compositionally biased region" description="Basic and acidic residues" evidence="1">
    <location>
        <begin position="96"/>
        <end position="115"/>
    </location>
</feature>
<sequence length="320" mass="35705">PYMRESSAPSGPMSQANPLRIASNTSSGQPMFTSLSNNENENKIFGSLKSTKKTGDGIEKVEGKTPKDRPADQEPNEDFSANRKRRLTRIKVRKKDKGESKQVEDPKRQKVELKGPRVKHVCRSASIVLGQPIATFPTTEEKEKPEKILDDEDKEVPVIEKEIPTPDLSSGESEVDIENKAPIQEPVVIKEIDADIPVEKKRKSEPLTTVKLQNKSESSEDEIVMDLVPKKTVMKPLSTITNIRGRSQKYGQNRPELICVDFWESYDPDEVCNSGFGLIGTSSFTVAKVCFLCGSAGREKMLVCTSCCEWYHSWCAEDAP</sequence>
<organism evidence="2">
    <name type="scientific">Pectinophora gossypiella</name>
    <name type="common">Cotton pink bollworm</name>
    <name type="synonym">Depressaria gossypiella</name>
    <dbReference type="NCBI Taxonomy" id="13191"/>
    <lineage>
        <taxon>Eukaryota</taxon>
        <taxon>Metazoa</taxon>
        <taxon>Ecdysozoa</taxon>
        <taxon>Arthropoda</taxon>
        <taxon>Hexapoda</taxon>
        <taxon>Insecta</taxon>
        <taxon>Pterygota</taxon>
        <taxon>Neoptera</taxon>
        <taxon>Endopterygota</taxon>
        <taxon>Lepidoptera</taxon>
        <taxon>Glossata</taxon>
        <taxon>Ditrysia</taxon>
        <taxon>Gelechioidea</taxon>
        <taxon>Gelechiidae</taxon>
        <taxon>Apatetrinae</taxon>
        <taxon>Pectinophora</taxon>
    </lineage>
</organism>
<evidence type="ECO:0000256" key="1">
    <source>
        <dbReference type="SAM" id="MobiDB-lite"/>
    </source>
</evidence>